<dbReference type="EMBL" id="JACXVP010000002">
    <property type="protein sequence ID" value="KAG5626043.1"/>
    <property type="molecule type" value="Genomic_DNA"/>
</dbReference>
<sequence>MSTSDVASMRSLSEISEEETVRLSIDLVAAARRNLGFLRLVTESQWLQERPNILESIRRYDQLWMPLISDLSNGSNPPMILPPLDIEWVWYCHTLNPVSYRQYCESRFSKLIGKAAIFNEENEEYALNRCKGIWVQRYPTEPFENESDDSNLQNPVSTVHEELLKEVSKQRLYLYTKFSEPYYSEIVYLKAARQRYKGFLYMMHKFADSCSVLVPTSDILLMWITHQSYPTAYTLDTKGLEEEMRKVVGGWENVKEEDVENTNKLWERIFDQPYEKAGGLAIGKAVDLKPPIYWEVTDTDVNAKYSSMLPRFLLENLIAYSYTPTCQFNTMIVVILDKGILRVEDEFAEVYKKEVCLTVNLKPKMKPLSWDASKEFLRLQMVRCHRELKIDRPLSKFMSQRWQKALHLYCEFGTKGMVLEVRQRGGGCIKGSSLRESVTFLWNDLLRAPSLNFAKEIDQKVRVATSITPPVQASYLLKCVPDRVSDDSGAMISDVILRMNQYHPQEGRWLSRTVLDHAGRECFVIRFRVGGGFWRRGAETPSAVKWEDRIIEIREGRWSYVAGSIGRVPEKVVGIAKPKDPPEGWHALWNLSTGHELLVQWESSRSTSGLSFSVINQQSTDSVVKLLEGRQMQYEVKKSGLGEETEHVPNEKLKQVEDKEEDGFITVVRFSEDNLVGKATALLNWKFMVVEFSPEEDAVFILLLCMSIIRSISEMKKEDVGRLLIRRRIKEAKLGDRDWGSVVVHASSYSPSISSPYLQPWYWNVQAVMGSQGVDNIPRLQAPVLTYTPAEGGDKLYKHGIIN</sequence>
<dbReference type="PANTHER" id="PTHR34365:SF2">
    <property type="entry name" value="ENOLASE (DUF1399)"/>
    <property type="match status" value="1"/>
</dbReference>
<organism evidence="2 3">
    <name type="scientific">Solanum commersonii</name>
    <name type="common">Commerson's wild potato</name>
    <name type="synonym">Commerson's nightshade</name>
    <dbReference type="NCBI Taxonomy" id="4109"/>
    <lineage>
        <taxon>Eukaryota</taxon>
        <taxon>Viridiplantae</taxon>
        <taxon>Streptophyta</taxon>
        <taxon>Embryophyta</taxon>
        <taxon>Tracheophyta</taxon>
        <taxon>Spermatophyta</taxon>
        <taxon>Magnoliopsida</taxon>
        <taxon>eudicotyledons</taxon>
        <taxon>Gunneridae</taxon>
        <taxon>Pentapetalae</taxon>
        <taxon>asterids</taxon>
        <taxon>lamiids</taxon>
        <taxon>Solanales</taxon>
        <taxon>Solanaceae</taxon>
        <taxon>Solanoideae</taxon>
        <taxon>Solaneae</taxon>
        <taxon>Solanum</taxon>
    </lineage>
</organism>
<keyword evidence="3" id="KW-1185">Reference proteome</keyword>
<evidence type="ECO:0000313" key="3">
    <source>
        <dbReference type="Proteomes" id="UP000824120"/>
    </source>
</evidence>
<proteinExistence type="predicted"/>
<reference evidence="2 3" key="1">
    <citation type="submission" date="2020-09" db="EMBL/GenBank/DDBJ databases">
        <title>De no assembly of potato wild relative species, Solanum commersonii.</title>
        <authorList>
            <person name="Cho K."/>
        </authorList>
    </citation>
    <scope>NUCLEOTIDE SEQUENCE [LARGE SCALE GENOMIC DNA]</scope>
    <source>
        <strain evidence="2">LZ3.2</strain>
        <tissue evidence="2">Leaf</tissue>
    </source>
</reference>
<accession>A0A9J6AP53</accession>
<name>A0A9J6AP53_SOLCO</name>
<evidence type="ECO:0000313" key="2">
    <source>
        <dbReference type="EMBL" id="KAG5626043.1"/>
    </source>
</evidence>
<protein>
    <recommendedName>
        <fullName evidence="1">GRPD C-terminal domain-containing protein</fullName>
    </recommendedName>
</protein>
<dbReference type="InterPro" id="IPR057518">
    <property type="entry name" value="GRDP_C"/>
</dbReference>
<dbReference type="PANTHER" id="PTHR34365">
    <property type="entry name" value="ENOLASE (DUF1399)"/>
    <property type="match status" value="1"/>
</dbReference>
<comment type="caution">
    <text evidence="2">The sequence shown here is derived from an EMBL/GenBank/DDBJ whole genome shotgun (WGS) entry which is preliminary data.</text>
</comment>
<dbReference type="InterPro" id="IPR009836">
    <property type="entry name" value="GRDP-like"/>
</dbReference>
<gene>
    <name evidence="2" type="ORF">H5410_011261</name>
</gene>
<dbReference type="AlphaFoldDB" id="A0A9J6AP53"/>
<dbReference type="Pfam" id="PF07173">
    <property type="entry name" value="GRDP-like"/>
    <property type="match status" value="1"/>
</dbReference>
<feature type="domain" description="GRPD C-terminal" evidence="1">
    <location>
        <begin position="514"/>
        <end position="692"/>
    </location>
</feature>
<dbReference type="OrthoDB" id="2684236at2759"/>
<dbReference type="Pfam" id="PF25335">
    <property type="entry name" value="GRDP_C"/>
    <property type="match status" value="1"/>
</dbReference>
<evidence type="ECO:0000259" key="1">
    <source>
        <dbReference type="Pfam" id="PF25335"/>
    </source>
</evidence>
<dbReference type="Proteomes" id="UP000824120">
    <property type="component" value="Chromosome 2"/>
</dbReference>